<proteinExistence type="predicted"/>
<evidence type="ECO:0000313" key="2">
    <source>
        <dbReference type="EMBL" id="MCA9398040.1"/>
    </source>
</evidence>
<accession>A0A955LWT0</accession>
<reference evidence="2" key="1">
    <citation type="submission" date="2020-04" db="EMBL/GenBank/DDBJ databases">
        <authorList>
            <person name="Zhang T."/>
        </authorList>
    </citation>
    <scope>NUCLEOTIDE SEQUENCE</scope>
    <source>
        <strain evidence="2">HKST-UBA02</strain>
    </source>
</reference>
<dbReference type="Proteomes" id="UP000699691">
    <property type="component" value="Unassembled WGS sequence"/>
</dbReference>
<dbReference type="AlphaFoldDB" id="A0A955LWT0"/>
<feature type="non-terminal residue" evidence="2">
    <location>
        <position position="1"/>
    </location>
</feature>
<evidence type="ECO:0000256" key="1">
    <source>
        <dbReference type="SAM" id="Coils"/>
    </source>
</evidence>
<reference evidence="2" key="2">
    <citation type="journal article" date="2021" name="Microbiome">
        <title>Successional dynamics and alternative stable states in a saline activated sludge microbial community over 9 years.</title>
        <authorList>
            <person name="Wang Y."/>
            <person name="Ye J."/>
            <person name="Ju F."/>
            <person name="Liu L."/>
            <person name="Boyd J.A."/>
            <person name="Deng Y."/>
            <person name="Parks D.H."/>
            <person name="Jiang X."/>
            <person name="Yin X."/>
            <person name="Woodcroft B.J."/>
            <person name="Tyson G.W."/>
            <person name="Hugenholtz P."/>
            <person name="Polz M.F."/>
            <person name="Zhang T."/>
        </authorList>
    </citation>
    <scope>NUCLEOTIDE SEQUENCE</scope>
    <source>
        <strain evidence="2">HKST-UBA02</strain>
    </source>
</reference>
<comment type="caution">
    <text evidence="2">The sequence shown here is derived from an EMBL/GenBank/DDBJ whole genome shotgun (WGS) entry which is preliminary data.</text>
</comment>
<evidence type="ECO:0000313" key="3">
    <source>
        <dbReference type="Proteomes" id="UP000699691"/>
    </source>
</evidence>
<keyword evidence="1" id="KW-0175">Coiled coil</keyword>
<name>A0A955LWT0_UNCKA</name>
<evidence type="ECO:0008006" key="4">
    <source>
        <dbReference type="Google" id="ProtNLM"/>
    </source>
</evidence>
<feature type="coiled-coil region" evidence="1">
    <location>
        <begin position="12"/>
        <end position="46"/>
    </location>
</feature>
<dbReference type="EMBL" id="JAGQKY010000256">
    <property type="protein sequence ID" value="MCA9398040.1"/>
    <property type="molecule type" value="Genomic_DNA"/>
</dbReference>
<organism evidence="2 3">
    <name type="scientific">candidate division WWE3 bacterium</name>
    <dbReference type="NCBI Taxonomy" id="2053526"/>
    <lineage>
        <taxon>Bacteria</taxon>
        <taxon>Katanobacteria</taxon>
    </lineage>
</organism>
<protein>
    <recommendedName>
        <fullName evidence="4">WG repeat-containing protein</fullName>
    </recommendedName>
</protein>
<gene>
    <name evidence="2" type="ORF">KC573_04375</name>
</gene>
<sequence>QDDLKNQLIEIQEIALSDRQQAKRALDALENEIGDVQGVATSANEEFTNAYNAVHAVEQPQWNQYPLSVAAESLSITTKNDQAIVVSSTAGEVLTVQNSGISGSYQKDQFKGVTEVVSVENGAYFYQPNTGLWFVPSLGSEPTKIIDQNGQWGAVADIAVYVDNVYVLAPQVEQLSKYIGIGGGQLGGATGYFIEPVEYDTVTDVAIDGFVYLLHSENKIEKFLGGKRTDFSLSGIYPTNVIANSIETEVGYAYLYVGTDKGVMIIDTNGVYQKFLQTSSKVTDLAVTENEDTIYVITDEGLFSAPLNLPQ</sequence>